<reference evidence="1 2" key="1">
    <citation type="submission" date="2016-12" db="EMBL/GenBank/DDBJ databases">
        <authorList>
            <person name="Song W.-J."/>
            <person name="Kurnit D.M."/>
        </authorList>
    </citation>
    <scope>NUCLEOTIDE SEQUENCE [LARGE SCALE GENOMIC DNA]</scope>
    <source>
        <strain evidence="1 2">ATCC 43942</strain>
    </source>
</reference>
<evidence type="ECO:0008006" key="3">
    <source>
        <dbReference type="Google" id="ProtNLM"/>
    </source>
</evidence>
<accession>A0A1Z2SL01</accession>
<dbReference type="RefSeq" id="WP_088134981.1">
    <property type="nucleotide sequence ID" value="NZ_CP018836.1"/>
</dbReference>
<dbReference type="AlphaFoldDB" id="A0A1Z2SL01"/>
<evidence type="ECO:0000313" key="2">
    <source>
        <dbReference type="Proteomes" id="UP000196708"/>
    </source>
</evidence>
<gene>
    <name evidence="1" type="ORF">BSQ33_19385</name>
</gene>
<dbReference type="InterPro" id="IPR037883">
    <property type="entry name" value="Knr4/Smi1-like_sf"/>
</dbReference>
<dbReference type="Proteomes" id="UP000196708">
    <property type="component" value="Chromosome 2"/>
</dbReference>
<sequence>MKIYLFEGNELPDDFQYPNDFLKFVSSYDEKMIKPWRILGESKSELIFFRTSMNEIYTDKPLIPFARLEDSANGDLACFDGSDISGNPRIFFHVYCYQGELPSWDKRYSLDNFNCWLEEAQEEASFYDDV</sequence>
<dbReference type="KEGG" id="vga:BSQ33_19385"/>
<name>A0A1Z2SL01_VIBGA</name>
<evidence type="ECO:0000313" key="1">
    <source>
        <dbReference type="EMBL" id="ASA57883.1"/>
    </source>
</evidence>
<protein>
    <recommendedName>
        <fullName evidence="3">SMI1/KNR4 family protein</fullName>
    </recommendedName>
</protein>
<dbReference type="EMBL" id="CP018836">
    <property type="protein sequence ID" value="ASA57883.1"/>
    <property type="molecule type" value="Genomic_DNA"/>
</dbReference>
<organism evidence="1 2">
    <name type="scientific">Vibrio gazogenes</name>
    <dbReference type="NCBI Taxonomy" id="687"/>
    <lineage>
        <taxon>Bacteria</taxon>
        <taxon>Pseudomonadati</taxon>
        <taxon>Pseudomonadota</taxon>
        <taxon>Gammaproteobacteria</taxon>
        <taxon>Vibrionales</taxon>
        <taxon>Vibrionaceae</taxon>
        <taxon>Vibrio</taxon>
    </lineage>
</organism>
<proteinExistence type="predicted"/>
<dbReference type="OrthoDB" id="6058590at2"/>
<dbReference type="SUPFAM" id="SSF160631">
    <property type="entry name" value="SMI1/KNR4-like"/>
    <property type="match status" value="1"/>
</dbReference>